<feature type="transmembrane region" description="Helical" evidence="6">
    <location>
        <begin position="70"/>
        <end position="89"/>
    </location>
</feature>
<feature type="domain" description="Cytochrome C biogenesis protein transmembrane" evidence="7">
    <location>
        <begin position="29"/>
        <end position="228"/>
    </location>
</feature>
<evidence type="ECO:0000256" key="6">
    <source>
        <dbReference type="SAM" id="Phobius"/>
    </source>
</evidence>
<feature type="transmembrane region" description="Helical" evidence="6">
    <location>
        <begin position="172"/>
        <end position="196"/>
    </location>
</feature>
<feature type="transmembrane region" description="Helical" evidence="6">
    <location>
        <begin position="27"/>
        <end position="49"/>
    </location>
</feature>
<dbReference type="EMBL" id="AUXX01000056">
    <property type="protein sequence ID" value="KZN60428.1"/>
    <property type="molecule type" value="Genomic_DNA"/>
</dbReference>
<feature type="transmembrane region" description="Helical" evidence="6">
    <location>
        <begin position="138"/>
        <end position="166"/>
    </location>
</feature>
<dbReference type="Proteomes" id="UP000076661">
    <property type="component" value="Unassembled WGS sequence"/>
</dbReference>
<dbReference type="GO" id="GO:0015035">
    <property type="term" value="F:protein-disulfide reductase activity"/>
    <property type="evidence" value="ECO:0007669"/>
    <property type="project" value="TreeGrafter"/>
</dbReference>
<evidence type="ECO:0000259" key="7">
    <source>
        <dbReference type="Pfam" id="PF02683"/>
    </source>
</evidence>
<keyword evidence="3" id="KW-0201">Cytochrome c-type biogenesis</keyword>
<dbReference type="PANTHER" id="PTHR32234">
    <property type="entry name" value="THIOL:DISULFIDE INTERCHANGE PROTEIN DSBD"/>
    <property type="match status" value="1"/>
</dbReference>
<evidence type="ECO:0000256" key="1">
    <source>
        <dbReference type="ARBA" id="ARBA00004141"/>
    </source>
</evidence>
<accession>A0A167J2F3</accession>
<keyword evidence="5 6" id="KW-0472">Membrane</keyword>
<evidence type="ECO:0000256" key="3">
    <source>
        <dbReference type="ARBA" id="ARBA00022748"/>
    </source>
</evidence>
<comment type="subcellular location">
    <subcellularLocation>
        <location evidence="1">Membrane</location>
        <topology evidence="1">Multi-pass membrane protein</topology>
    </subcellularLocation>
</comment>
<dbReference type="Pfam" id="PF02683">
    <property type="entry name" value="DsbD_TM"/>
    <property type="match status" value="1"/>
</dbReference>
<feature type="transmembrane region" description="Helical" evidence="6">
    <location>
        <begin position="101"/>
        <end position="117"/>
    </location>
</feature>
<dbReference type="GO" id="GO:0016020">
    <property type="term" value="C:membrane"/>
    <property type="evidence" value="ECO:0007669"/>
    <property type="project" value="UniProtKB-SubCell"/>
</dbReference>
<comment type="caution">
    <text evidence="8">The sequence shown here is derived from an EMBL/GenBank/DDBJ whole genome shotgun (WGS) entry which is preliminary data.</text>
</comment>
<evidence type="ECO:0000256" key="5">
    <source>
        <dbReference type="ARBA" id="ARBA00023136"/>
    </source>
</evidence>
<dbReference type="GO" id="GO:0017004">
    <property type="term" value="P:cytochrome complex assembly"/>
    <property type="evidence" value="ECO:0007669"/>
    <property type="project" value="UniProtKB-KW"/>
</dbReference>
<reference evidence="8 9" key="1">
    <citation type="submission" date="2013-07" db="EMBL/GenBank/DDBJ databases">
        <title>Comparative Genomic and Metabolomic Analysis of Twelve Strains of Pseudoalteromonas luteoviolacea.</title>
        <authorList>
            <person name="Vynne N.G."/>
            <person name="Mansson M."/>
            <person name="Gram L."/>
        </authorList>
    </citation>
    <scope>NUCLEOTIDE SEQUENCE [LARGE SCALE GENOMIC DNA]</scope>
    <source>
        <strain evidence="8 9">S4060-1</strain>
    </source>
</reference>
<dbReference type="AlphaFoldDB" id="A0A167J2F3"/>
<protein>
    <recommendedName>
        <fullName evidence="7">Cytochrome C biogenesis protein transmembrane domain-containing protein</fullName>
    </recommendedName>
</protein>
<feature type="transmembrane region" description="Helical" evidence="6">
    <location>
        <begin position="208"/>
        <end position="229"/>
    </location>
</feature>
<evidence type="ECO:0000313" key="9">
    <source>
        <dbReference type="Proteomes" id="UP000076661"/>
    </source>
</evidence>
<organism evidence="8 9">
    <name type="scientific">Pseudoalteromonas luteoviolacea S4060-1</name>
    <dbReference type="NCBI Taxonomy" id="1365257"/>
    <lineage>
        <taxon>Bacteria</taxon>
        <taxon>Pseudomonadati</taxon>
        <taxon>Pseudomonadota</taxon>
        <taxon>Gammaproteobacteria</taxon>
        <taxon>Alteromonadales</taxon>
        <taxon>Pseudoalteromonadaceae</taxon>
        <taxon>Pseudoalteromonas</taxon>
    </lineage>
</organism>
<sequence>MLSDNFEIDESNVMESLLVETLSTHGISWWHIPTVLLVGILTSLTPCVYPILPITIATFSHHKHTRLAPLLYCIGFALIYAALGFFAAWSGHLFGQVATNPWVLVLFANGLIYLAAINKGILTMPSLSLPSKRFRSSFPLIMGMASALVAAPCTSPVLGGLLLFVATTQQPILGGVLLFSFALGMSALLLGAGCSARVLSSLPTSGKWLSYINTLTALILIVMAQYFLIQAGKSWL</sequence>
<dbReference type="PATRIC" id="fig|1365257.3.peg.4939"/>
<evidence type="ECO:0000256" key="2">
    <source>
        <dbReference type="ARBA" id="ARBA00022692"/>
    </source>
</evidence>
<evidence type="ECO:0000256" key="4">
    <source>
        <dbReference type="ARBA" id="ARBA00022989"/>
    </source>
</evidence>
<evidence type="ECO:0000313" key="8">
    <source>
        <dbReference type="EMBL" id="KZN60428.1"/>
    </source>
</evidence>
<proteinExistence type="predicted"/>
<keyword evidence="2 6" id="KW-0812">Transmembrane</keyword>
<gene>
    <name evidence="8" type="ORF">N478_07665</name>
</gene>
<dbReference type="GO" id="GO:0045454">
    <property type="term" value="P:cell redox homeostasis"/>
    <property type="evidence" value="ECO:0007669"/>
    <property type="project" value="TreeGrafter"/>
</dbReference>
<keyword evidence="4 6" id="KW-1133">Transmembrane helix</keyword>
<dbReference type="PANTHER" id="PTHR32234:SF0">
    <property type="entry name" value="THIOL:DISULFIDE INTERCHANGE PROTEIN DSBD"/>
    <property type="match status" value="1"/>
</dbReference>
<name>A0A167J2F3_9GAMM</name>
<dbReference type="InterPro" id="IPR003834">
    <property type="entry name" value="Cyt_c_assmbl_TM_dom"/>
</dbReference>